<dbReference type="GO" id="GO:0015031">
    <property type="term" value="P:protein transport"/>
    <property type="evidence" value="ECO:0007669"/>
    <property type="project" value="UniProtKB-KW"/>
</dbReference>
<dbReference type="FunFam" id="1.25.40.1030:FF:000008">
    <property type="entry name" value="Protein transport protein sec16"/>
    <property type="match status" value="1"/>
</dbReference>
<evidence type="ECO:0000313" key="15">
    <source>
        <dbReference type="Proteomes" id="UP000799428"/>
    </source>
</evidence>
<feature type="compositionally biased region" description="Acidic residues" evidence="11">
    <location>
        <begin position="57"/>
        <end position="71"/>
    </location>
</feature>
<evidence type="ECO:0000259" key="12">
    <source>
        <dbReference type="Pfam" id="PF12931"/>
    </source>
</evidence>
<keyword evidence="5 10" id="KW-0931">ER-Golgi transport</keyword>
<dbReference type="GO" id="GO:0006914">
    <property type="term" value="P:autophagy"/>
    <property type="evidence" value="ECO:0007669"/>
    <property type="project" value="UniProtKB-KW"/>
</dbReference>
<feature type="compositionally biased region" description="Polar residues" evidence="11">
    <location>
        <begin position="237"/>
        <end position="251"/>
    </location>
</feature>
<dbReference type="GO" id="GO:0070973">
    <property type="term" value="P:protein localization to endoplasmic reticulum exit site"/>
    <property type="evidence" value="ECO:0007669"/>
    <property type="project" value="TreeGrafter"/>
</dbReference>
<feature type="compositionally biased region" description="Acidic residues" evidence="11">
    <location>
        <begin position="256"/>
        <end position="267"/>
    </location>
</feature>
<dbReference type="GO" id="GO:0070971">
    <property type="term" value="C:endoplasmic reticulum exit site"/>
    <property type="evidence" value="ECO:0007669"/>
    <property type="project" value="TreeGrafter"/>
</dbReference>
<feature type="domain" description="Sec16 central conserved" evidence="13">
    <location>
        <begin position="879"/>
        <end position="997"/>
    </location>
</feature>
<feature type="compositionally biased region" description="Low complexity" evidence="11">
    <location>
        <begin position="481"/>
        <end position="500"/>
    </location>
</feature>
<sequence>MDMDDGPDSSRARGGASDKPTSSWNPALRPDNDQSSTAQSAIKSSDARIEAPKESAPEDGEDEDEDEDENEEKEKSPAAVAPASHAIFDKEPSAEEDFFDRFSQSVPQPPTTETNGHGLNGVDDEALVSATQGLSLDDQLPESANGDSNGTYGYAEHKRQMAEEAPEEHPAENYEHQGEATLLEEAVNESVKVPLVADSEAMSDDWGASGEVFDLGGKPQDALLETPLETPLPEAASTTVGDQVIGNTTIGGNAGEEMDWGNADDQDFFGVVTSSQHAEAEGSATRSVGDAGAAGSESIWDLSLDDDFLPDNDDAPAPFDLDDDEGFLEDEPSQPVQAPQTGASKYAPQVVQAPQPATTTYGLQGPQFTDFSQIEQKKPMATPNVAYGGYNQALPYQQQQQQTARPAMSTSAQSFADKAKGGYSSPYDLPEDVVTTRRRPAARTTVTAPSLHPTYPPPRISSAYANAAAGAPRLPPPPPSNMSTSNMSPPSSSHSMQSSMTGLPPNVPPKPVAPAKNSSSDFFAELPISSRPKPPPSGRYSSQQNQQGTQQHHPGYHAPPPFSPKDRTPSMSSLRNEVLPDSGSLLSQLQQPDRLPAFPDQPTAPVRSNSLPVPHAAVPPVPNRYSPIPPVPATSRYSPAPPPTTSNPPTKYSPAPPQVSQVSQGAPNNKYISEPSAGMSRPPSQPYAPRTSSPLAFRESPQEQHEALASTPEQNVQYHIGHHAMHSAESIPRLPFKSPLQGVSEMEEQATTQAYEQPTSPRSGTPPLRSNPSSTVGSPRRRTNYTPQYQPAHPSAQSNASPPRAQSQSPTATMKQPLRERPASGHDYMSLTQTFKAQAIPQNGINVIPHRRQASHDFNFITPSDERAADPLERWKGYPIFKWGLGGTTITSFPKQIPRYGGGASMPMMKCSPGEVKIQSIKEIIPLSEDITKFPGPLKGKGKKKDVLAWLGREIELLDAQLNAPGLERSMDADSLTRLQEKTLLWKIMQVLVDNDGLLEGNATAEVAVRRVLSPESEESSAKPEESFTTAADLVGIPKPSTVAQAEPIDPRAIEHLRNLLTTGDREKAVWHAVDQRLWAHAMLLSSTLSKDVWKQVVQEFIRKEVKKVGRNSQALAVLYEVFAGNHEDCIDELVPASARAGFQMVSTDGAGPTQNALQGLDKWRETLSLILSNRSEGDVAAILSLGRLLSGYGRVEAAHVCFIFARSVALIGGVDDAQSDIVLVGADHRAHPLDMGNELEPVLLSEVYEFALSLSAPGGLHVLPHLQNYKLAHAYALAEYGHRADAQAYCDAIAAAMKATTRVSPYYNGSFIASLDDLSKRLSHSPKDGSSWISKPSMDKVSTSLFNKFTTFVTGDDDDATSNHSAGAEVGPFAKIAGSTPQLSPSHSSADLYAAYSGFSSSAPPGPPVNSKYAPSNIYAPRTSLDQGRPSFQSQGRPSLESDNGSVGMRATSDSHLASPQFSGPYTPLQSQFSSSIQQTQAPKNQSYSAYQSPPPVPNATPAYGGYQPLSASADEQPVQRSASYGGYEPPSYEAPSNSYEPPTNSYEPPAYEPYNPDDDDEKSPVDKPKKKKQFFDDDDDDNNTDARTDKKASKSEADRKAEEAFRKAAEADAQKDNKDNKDGKKAGWFGGWFKKDPNAAPGPIKAKLGEENSFYYDPDLKKWVNKKAGESEQTKPMATPPPPKSGPLSRSVSGNVAAANHAMGLPNSLPHSSMSAPPLRLPPGNPQRSTSMPPPMNNSISRASTPGLPSDNEGSKAPVLLPPQFASGGPPSRPGTGMSTASSIEDLIGAAGSQKSGTVRKKKKTGRYIDVMAKP</sequence>
<evidence type="ECO:0000313" key="14">
    <source>
        <dbReference type="EMBL" id="KAF2711132.1"/>
    </source>
</evidence>
<evidence type="ECO:0000256" key="1">
    <source>
        <dbReference type="ARBA" id="ARBA00004397"/>
    </source>
</evidence>
<feature type="compositionally biased region" description="Acidic residues" evidence="11">
    <location>
        <begin position="303"/>
        <end position="332"/>
    </location>
</feature>
<dbReference type="CDD" id="cd09233">
    <property type="entry name" value="ACE1-Sec16-like"/>
    <property type="match status" value="1"/>
</dbReference>
<evidence type="ECO:0000256" key="7">
    <source>
        <dbReference type="ARBA" id="ARBA00023006"/>
    </source>
</evidence>
<evidence type="ECO:0000256" key="10">
    <source>
        <dbReference type="RuleBase" id="RU364101"/>
    </source>
</evidence>
<feature type="compositionally biased region" description="Polar residues" evidence="11">
    <location>
        <begin position="1453"/>
        <end position="1465"/>
    </location>
</feature>
<evidence type="ECO:0000256" key="11">
    <source>
        <dbReference type="SAM" id="MobiDB-lite"/>
    </source>
</evidence>
<evidence type="ECO:0000256" key="3">
    <source>
        <dbReference type="ARBA" id="ARBA00022448"/>
    </source>
</evidence>
<feature type="compositionally biased region" description="Polar residues" evidence="11">
    <location>
        <begin position="33"/>
        <end position="43"/>
    </location>
</feature>
<dbReference type="InterPro" id="IPR024298">
    <property type="entry name" value="Sec16_Sec23-bd"/>
</dbReference>
<dbReference type="Proteomes" id="UP000799428">
    <property type="component" value="Unassembled WGS sequence"/>
</dbReference>
<evidence type="ECO:0000256" key="4">
    <source>
        <dbReference type="ARBA" id="ARBA00022824"/>
    </source>
</evidence>
<feature type="domain" description="Sec16 Sec23-binding" evidence="12">
    <location>
        <begin position="1057"/>
        <end position="1357"/>
    </location>
</feature>
<keyword evidence="4 10" id="KW-0256">Endoplasmic reticulum</keyword>
<keyword evidence="7 10" id="KW-0072">Autophagy</keyword>
<comment type="similarity">
    <text evidence="2 10">Belongs to the SEC16 family.</text>
</comment>
<dbReference type="GO" id="GO:0007030">
    <property type="term" value="P:Golgi organization"/>
    <property type="evidence" value="ECO:0007669"/>
    <property type="project" value="TreeGrafter"/>
</dbReference>
<evidence type="ECO:0000259" key="13">
    <source>
        <dbReference type="Pfam" id="PF12932"/>
    </source>
</evidence>
<keyword evidence="3 10" id="KW-0813">Transport</keyword>
<dbReference type="GO" id="GO:0005789">
    <property type="term" value="C:endoplasmic reticulum membrane"/>
    <property type="evidence" value="ECO:0007669"/>
    <property type="project" value="UniProtKB-SubCell"/>
</dbReference>
<feature type="compositionally biased region" description="Basic and acidic residues" evidence="11">
    <location>
        <begin position="45"/>
        <end position="56"/>
    </location>
</feature>
<feature type="compositionally biased region" description="Polar residues" evidence="11">
    <location>
        <begin position="784"/>
        <end position="814"/>
    </location>
</feature>
<evidence type="ECO:0000256" key="9">
    <source>
        <dbReference type="ARBA" id="ARBA00024687"/>
    </source>
</evidence>
<name>A0A6G1KF84_9PLEO</name>
<feature type="compositionally biased region" description="Polar residues" evidence="11">
    <location>
        <begin position="102"/>
        <end position="117"/>
    </location>
</feature>
<feature type="compositionally biased region" description="Low complexity" evidence="11">
    <location>
        <begin position="461"/>
        <end position="472"/>
    </location>
</feature>
<evidence type="ECO:0000256" key="8">
    <source>
        <dbReference type="ARBA" id="ARBA00023136"/>
    </source>
</evidence>
<feature type="region of interest" description="Disordered" evidence="11">
    <location>
        <begin position="1668"/>
        <end position="1817"/>
    </location>
</feature>
<feature type="compositionally biased region" description="Basic and acidic residues" evidence="11">
    <location>
        <begin position="155"/>
        <end position="172"/>
    </location>
</feature>
<dbReference type="EMBL" id="MU005768">
    <property type="protein sequence ID" value="KAF2711132.1"/>
    <property type="molecule type" value="Genomic_DNA"/>
</dbReference>
<feature type="compositionally biased region" description="Pro residues" evidence="11">
    <location>
        <begin position="617"/>
        <end position="632"/>
    </location>
</feature>
<dbReference type="GO" id="GO:0012507">
    <property type="term" value="C:ER to Golgi transport vesicle membrane"/>
    <property type="evidence" value="ECO:0007669"/>
    <property type="project" value="TreeGrafter"/>
</dbReference>
<evidence type="ECO:0000256" key="2">
    <source>
        <dbReference type="ARBA" id="ARBA00005927"/>
    </source>
</evidence>
<dbReference type="InterPro" id="IPR024340">
    <property type="entry name" value="Sec16_CCD"/>
</dbReference>
<organism evidence="14 15">
    <name type="scientific">Pleomassaria siparia CBS 279.74</name>
    <dbReference type="NCBI Taxonomy" id="1314801"/>
    <lineage>
        <taxon>Eukaryota</taxon>
        <taxon>Fungi</taxon>
        <taxon>Dikarya</taxon>
        <taxon>Ascomycota</taxon>
        <taxon>Pezizomycotina</taxon>
        <taxon>Dothideomycetes</taxon>
        <taxon>Pleosporomycetidae</taxon>
        <taxon>Pleosporales</taxon>
        <taxon>Pleomassariaceae</taxon>
        <taxon>Pleomassaria</taxon>
    </lineage>
</organism>
<keyword evidence="6 10" id="KW-0653">Protein transport</keyword>
<dbReference type="OrthoDB" id="8918678at2759"/>
<evidence type="ECO:0000256" key="5">
    <source>
        <dbReference type="ARBA" id="ARBA00022892"/>
    </source>
</evidence>
<feature type="compositionally biased region" description="Polar residues" evidence="11">
    <location>
        <begin position="1536"/>
        <end position="1548"/>
    </location>
</feature>
<dbReference type="Pfam" id="PF12931">
    <property type="entry name" value="TPR_Sec16"/>
    <property type="match status" value="1"/>
</dbReference>
<dbReference type="PANTHER" id="PTHR13402">
    <property type="entry name" value="RGPR-RELATED"/>
    <property type="match status" value="1"/>
</dbReference>
<feature type="region of interest" description="Disordered" evidence="11">
    <location>
        <begin position="396"/>
        <end position="824"/>
    </location>
</feature>
<dbReference type="PANTHER" id="PTHR13402:SF6">
    <property type="entry name" value="SECRETORY 16, ISOFORM I"/>
    <property type="match status" value="1"/>
</dbReference>
<feature type="compositionally biased region" description="Polar residues" evidence="11">
    <location>
        <begin position="1728"/>
        <end position="1746"/>
    </location>
</feature>
<accession>A0A6G1KF84</accession>
<proteinExistence type="inferred from homology"/>
<comment type="subcellular location">
    <subcellularLocation>
        <location evidence="1">Endoplasmic reticulum membrane</location>
        <topology evidence="1">Peripheral membrane protein</topology>
        <orientation evidence="1">Cytoplasmic side</orientation>
    </subcellularLocation>
</comment>
<feature type="region of interest" description="Disordered" evidence="11">
    <location>
        <begin position="232"/>
        <end position="352"/>
    </location>
</feature>
<protein>
    <recommendedName>
        <fullName evidence="10">Protein transport protein sec16</fullName>
    </recommendedName>
</protein>
<feature type="region of interest" description="Disordered" evidence="11">
    <location>
        <begin position="1"/>
        <end position="172"/>
    </location>
</feature>
<dbReference type="GO" id="GO:0016192">
    <property type="term" value="P:vesicle-mediated transport"/>
    <property type="evidence" value="ECO:0007669"/>
    <property type="project" value="UniProtKB-KW"/>
</dbReference>
<gene>
    <name evidence="14" type="ORF">K504DRAFT_375661</name>
</gene>
<feature type="region of interest" description="Disordered" evidence="11">
    <location>
        <begin position="1402"/>
        <end position="1648"/>
    </location>
</feature>
<comment type="function">
    <text evidence="9 10">Involved in the initiation of assembly of the COPII coat required for the formation of transport vesicles from the endoplasmic reticulum (ER) and the selection of cargo molecules. Also involved in autophagy.</text>
</comment>
<reference evidence="14" key="1">
    <citation type="journal article" date="2020" name="Stud. Mycol.">
        <title>101 Dothideomycetes genomes: a test case for predicting lifestyles and emergence of pathogens.</title>
        <authorList>
            <person name="Haridas S."/>
            <person name="Albert R."/>
            <person name="Binder M."/>
            <person name="Bloem J."/>
            <person name="Labutti K."/>
            <person name="Salamov A."/>
            <person name="Andreopoulos B."/>
            <person name="Baker S."/>
            <person name="Barry K."/>
            <person name="Bills G."/>
            <person name="Bluhm B."/>
            <person name="Cannon C."/>
            <person name="Castanera R."/>
            <person name="Culley D."/>
            <person name="Daum C."/>
            <person name="Ezra D."/>
            <person name="Gonzalez J."/>
            <person name="Henrissat B."/>
            <person name="Kuo A."/>
            <person name="Liang C."/>
            <person name="Lipzen A."/>
            <person name="Lutzoni F."/>
            <person name="Magnuson J."/>
            <person name="Mondo S."/>
            <person name="Nolan M."/>
            <person name="Ohm R."/>
            <person name="Pangilinan J."/>
            <person name="Park H.-J."/>
            <person name="Ramirez L."/>
            <person name="Alfaro M."/>
            <person name="Sun H."/>
            <person name="Tritt A."/>
            <person name="Yoshinaga Y."/>
            <person name="Zwiers L.-H."/>
            <person name="Turgeon B."/>
            <person name="Goodwin S."/>
            <person name="Spatafora J."/>
            <person name="Crous P."/>
            <person name="Grigoriev I."/>
        </authorList>
    </citation>
    <scope>NUCLEOTIDE SEQUENCE</scope>
    <source>
        <strain evidence="14">CBS 279.74</strain>
    </source>
</reference>
<feature type="compositionally biased region" description="Polar residues" evidence="11">
    <location>
        <begin position="1425"/>
        <end position="1446"/>
    </location>
</feature>
<feature type="compositionally biased region" description="Polar residues" evidence="11">
    <location>
        <begin position="334"/>
        <end position="343"/>
    </location>
</feature>
<feature type="compositionally biased region" description="Low complexity" evidence="11">
    <location>
        <begin position="1471"/>
        <end position="1482"/>
    </location>
</feature>
<dbReference type="Pfam" id="PF12932">
    <property type="entry name" value="Sec16"/>
    <property type="match status" value="1"/>
</dbReference>
<feature type="compositionally biased region" description="Polar residues" evidence="11">
    <location>
        <begin position="749"/>
        <end position="777"/>
    </location>
</feature>
<feature type="compositionally biased region" description="Polar residues" evidence="11">
    <location>
        <begin position="658"/>
        <end position="671"/>
    </location>
</feature>
<feature type="compositionally biased region" description="Basic and acidic residues" evidence="11">
    <location>
        <begin position="1586"/>
        <end position="1627"/>
    </location>
</feature>
<keyword evidence="8 10" id="KW-0472">Membrane</keyword>
<feature type="compositionally biased region" description="Polar residues" evidence="11">
    <location>
        <begin position="1483"/>
        <end position="1493"/>
    </location>
</feature>
<dbReference type="Gene3D" id="1.25.40.1030">
    <property type="match status" value="1"/>
</dbReference>
<evidence type="ECO:0000256" key="6">
    <source>
        <dbReference type="ARBA" id="ARBA00022927"/>
    </source>
</evidence>
<keyword evidence="15" id="KW-1185">Reference proteome</keyword>